<name>A0ABX9ESW8_9GAMM</name>
<keyword evidence="4 6" id="KW-1005">Bacterial flagellum biogenesis</keyword>
<dbReference type="Pfam" id="PF02561">
    <property type="entry name" value="FliS"/>
    <property type="match status" value="1"/>
</dbReference>
<keyword evidence="7" id="KW-0969">Cilium</keyword>
<accession>A0ABX9ESW8</accession>
<evidence type="ECO:0000313" key="8">
    <source>
        <dbReference type="Proteomes" id="UP000250186"/>
    </source>
</evidence>
<organism evidence="7 8">
    <name type="scientific">Lonsdalea populi</name>
    <dbReference type="NCBI Taxonomy" id="1172565"/>
    <lineage>
        <taxon>Bacteria</taxon>
        <taxon>Pseudomonadati</taxon>
        <taxon>Pseudomonadota</taxon>
        <taxon>Gammaproteobacteria</taxon>
        <taxon>Enterobacterales</taxon>
        <taxon>Pectobacteriaceae</taxon>
        <taxon>Lonsdalea</taxon>
    </lineage>
</organism>
<evidence type="ECO:0000256" key="5">
    <source>
        <dbReference type="ARBA" id="ARBA00023186"/>
    </source>
</evidence>
<dbReference type="RefSeq" id="WP_373853579.1">
    <property type="nucleotide sequence ID" value="NZ_CP065534.1"/>
</dbReference>
<evidence type="ECO:0000256" key="1">
    <source>
        <dbReference type="ARBA" id="ARBA00004514"/>
    </source>
</evidence>
<dbReference type="CDD" id="cd16098">
    <property type="entry name" value="FliS"/>
    <property type="match status" value="1"/>
</dbReference>
<dbReference type="PIRSF" id="PIRSF039090">
    <property type="entry name" value="Flis"/>
    <property type="match status" value="1"/>
</dbReference>
<dbReference type="GeneID" id="61121722"/>
<keyword evidence="3 6" id="KW-0963">Cytoplasm</keyword>
<dbReference type="SUPFAM" id="SSF101116">
    <property type="entry name" value="Flagellar export chaperone FliS"/>
    <property type="match status" value="1"/>
</dbReference>
<keyword evidence="7" id="KW-0282">Flagellum</keyword>
<comment type="subcellular location">
    <subcellularLocation>
        <location evidence="1 6">Cytoplasm</location>
        <location evidence="1 6">Cytosol</location>
    </subcellularLocation>
</comment>
<dbReference type="PANTHER" id="PTHR34773:SF1">
    <property type="entry name" value="FLAGELLAR SECRETION CHAPERONE FLIS"/>
    <property type="match status" value="1"/>
</dbReference>
<evidence type="ECO:0000313" key="7">
    <source>
        <dbReference type="EMBL" id="RAT37208.1"/>
    </source>
</evidence>
<evidence type="ECO:0000256" key="4">
    <source>
        <dbReference type="ARBA" id="ARBA00022795"/>
    </source>
</evidence>
<dbReference type="Gene3D" id="1.20.120.340">
    <property type="entry name" value="Flagellar protein FliS"/>
    <property type="match status" value="1"/>
</dbReference>
<keyword evidence="7" id="KW-0966">Cell projection</keyword>
<sequence>MAMMYGSQAYAQVGLESGVMSASPHKLITMLFDGAISALIRADIFMEQGDTVEKGNAITKAIRIIDSGLLASLDMEKGGEISTNLAQLYDYMIRQLLHANLHNDRALLENITELLRGIADSWKEISPEKNNAAD</sequence>
<dbReference type="PANTHER" id="PTHR34773">
    <property type="entry name" value="FLAGELLAR SECRETION CHAPERONE FLIS"/>
    <property type="match status" value="1"/>
</dbReference>
<dbReference type="InterPro" id="IPR003713">
    <property type="entry name" value="FliS"/>
</dbReference>
<comment type="caution">
    <text evidence="7">The sequence shown here is derived from an EMBL/GenBank/DDBJ whole genome shotgun (WGS) entry which is preliminary data.</text>
</comment>
<dbReference type="NCBIfam" id="TIGR00208">
    <property type="entry name" value="fliS"/>
    <property type="match status" value="1"/>
</dbReference>
<comment type="similarity">
    <text evidence="2 6">Belongs to the FliS family.</text>
</comment>
<dbReference type="EMBL" id="LUSW01000004">
    <property type="protein sequence ID" value="RAT37208.1"/>
    <property type="molecule type" value="Genomic_DNA"/>
</dbReference>
<keyword evidence="8" id="KW-1185">Reference proteome</keyword>
<dbReference type="Proteomes" id="UP000250186">
    <property type="component" value="Unassembled WGS sequence"/>
</dbReference>
<gene>
    <name evidence="7" type="primary">fliS</name>
    <name evidence="7" type="ORF">AU492_02690</name>
</gene>
<evidence type="ECO:0000256" key="3">
    <source>
        <dbReference type="ARBA" id="ARBA00022490"/>
    </source>
</evidence>
<protein>
    <recommendedName>
        <fullName evidence="6">Flagellar secretion chaperone FliS</fullName>
    </recommendedName>
</protein>
<keyword evidence="5" id="KW-0143">Chaperone</keyword>
<reference evidence="7 8" key="1">
    <citation type="submission" date="2016-02" db="EMBL/GenBank/DDBJ databases">
        <title>Species-wide whole genome sequencing reveals diversity, host range in Lonsdalea quercina.</title>
        <authorList>
            <person name="Li Y."/>
        </authorList>
    </citation>
    <scope>NUCLEOTIDE SEQUENCE [LARGE SCALE GENOMIC DNA]</scope>
    <source>
        <strain evidence="7 8">CFCC 12721</strain>
    </source>
</reference>
<evidence type="ECO:0000256" key="6">
    <source>
        <dbReference type="PIRNR" id="PIRNR039090"/>
    </source>
</evidence>
<proteinExistence type="inferred from homology"/>
<evidence type="ECO:0000256" key="2">
    <source>
        <dbReference type="ARBA" id="ARBA00008787"/>
    </source>
</evidence>
<dbReference type="InterPro" id="IPR036584">
    <property type="entry name" value="FliS_sf"/>
</dbReference>